<accession>A0A3R7ES68</accession>
<feature type="region of interest" description="Disordered" evidence="1">
    <location>
        <begin position="213"/>
        <end position="285"/>
    </location>
</feature>
<keyword evidence="3" id="KW-1185">Reference proteome</keyword>
<feature type="compositionally biased region" description="Pro residues" evidence="1">
    <location>
        <begin position="250"/>
        <end position="259"/>
    </location>
</feature>
<evidence type="ECO:0000313" key="3">
    <source>
        <dbReference type="Proteomes" id="UP000028058"/>
    </source>
</evidence>
<name>A0A3R7ES68_9ACTN</name>
<dbReference type="OrthoDB" id="4335994at2"/>
<organism evidence="2 3">
    <name type="scientific">Streptomyces xinghaiensis</name>
    <dbReference type="NCBI Taxonomy" id="1038928"/>
    <lineage>
        <taxon>Bacteria</taxon>
        <taxon>Bacillati</taxon>
        <taxon>Actinomycetota</taxon>
        <taxon>Actinomycetes</taxon>
        <taxon>Kitasatosporales</taxon>
        <taxon>Streptomycetaceae</taxon>
        <taxon>Streptomyces</taxon>
    </lineage>
</organism>
<gene>
    <name evidence="2" type="ORF">SFRA_017250</name>
</gene>
<protein>
    <submittedName>
        <fullName evidence="2">Uncharacterized protein</fullName>
    </submittedName>
</protein>
<sequence>MAFSADEVSVLRRALALALRPGPAPARPGPERAGERRELERLAEDMAEAVRESGRLRAFLHADLARYRAALPGSSAGYLDRLREAADAGRPPGEEDLAALRSLCADPSVSPADAARGRALLRRGGTPARTPRPTARPAARATAPEAAARHRPPATTPRRPPASAQARLAAVPGPARRAARRLLAVPALPAPSAPALPAPLRLPAVPAVPGCRAATAAEPAKRPRPRRDTGPAEKPPAGRPEPERPAGPESEPPARPVPTPAEVFPPRRRPAPAPPQRPEEGRAAG</sequence>
<feature type="region of interest" description="Disordered" evidence="1">
    <location>
        <begin position="119"/>
        <end position="173"/>
    </location>
</feature>
<dbReference type="EMBL" id="JNAD02000007">
    <property type="protein sequence ID" value="RKM95048.1"/>
    <property type="molecule type" value="Genomic_DNA"/>
</dbReference>
<proteinExistence type="predicted"/>
<dbReference type="Proteomes" id="UP000028058">
    <property type="component" value="Unassembled WGS sequence"/>
</dbReference>
<feature type="compositionally biased region" description="Low complexity" evidence="1">
    <location>
        <begin position="119"/>
        <end position="146"/>
    </location>
</feature>
<dbReference type="AlphaFoldDB" id="A0A3R7ES68"/>
<evidence type="ECO:0000313" key="2">
    <source>
        <dbReference type="EMBL" id="RKM95048.1"/>
    </source>
</evidence>
<evidence type="ECO:0000256" key="1">
    <source>
        <dbReference type="SAM" id="MobiDB-lite"/>
    </source>
</evidence>
<reference evidence="2 3" key="1">
    <citation type="journal article" date="2014" name="Genome Announc.">
        <title>Draft Genome Sequence of Streptomyces fradiae ATCC 19609, a Strain Highly Sensitive to Antibiotics.</title>
        <authorList>
            <person name="Bekker O.B."/>
            <person name="Klimina K.M."/>
            <person name="Vatlin A.A."/>
            <person name="Zakharevich N.V."/>
            <person name="Kasianov A.S."/>
            <person name="Danilenko V.N."/>
        </authorList>
    </citation>
    <scope>NUCLEOTIDE SEQUENCE [LARGE SCALE GENOMIC DNA]</scope>
    <source>
        <strain evidence="2 3">ATCC 19609</strain>
    </source>
</reference>
<comment type="caution">
    <text evidence="2">The sequence shown here is derived from an EMBL/GenBank/DDBJ whole genome shotgun (WGS) entry which is preliminary data.</text>
</comment>
<feature type="compositionally biased region" description="Low complexity" evidence="1">
    <location>
        <begin position="161"/>
        <end position="173"/>
    </location>
</feature>